<sequence length="352" mass="37746">MKMKKLAVLFAAAALTTVTAAGCSGGQKETAAETTKETEAAATAEATTAAETEAAETTEEAAEAAAEADEENYDTGDASKDNTRNQDEIGENELLVVSFGTSYNDSRRLTIGAIEDAIEKAFPDFAVRRGFTSQIIIDHVKSRDDVAIDNVGEALDRAEKNGVRNLVIQPTHLMNGLEYTDLVNEVAEYSDAFEKVAIGKPLLTTDDDFRAVMKAITEAAARYDDGETAICFMGHGTEADSNQVYAKMQDMLTEAGYRNYYVGTVEAAPGLDDVLTAVKEGSYKKVVLEPLMIVAGDHANNDMAGDEEGSWKTAFEDAGYEVTCLVNGLGELEAIKQLFVEHAQAAVDSLTK</sequence>
<dbReference type="CDD" id="cd03413">
    <property type="entry name" value="CbiK_C"/>
    <property type="match status" value="1"/>
</dbReference>
<organism evidence="3 4">
    <name type="scientific">[Clostridium] clostridioforme 90A8</name>
    <dbReference type="NCBI Taxonomy" id="999408"/>
    <lineage>
        <taxon>Bacteria</taxon>
        <taxon>Bacillati</taxon>
        <taxon>Bacillota</taxon>
        <taxon>Clostridia</taxon>
        <taxon>Lachnospirales</taxon>
        <taxon>Lachnospiraceae</taxon>
        <taxon>Enterocloster</taxon>
    </lineage>
</organism>
<dbReference type="InterPro" id="IPR010388">
    <property type="entry name" value="Anaerobic_Co-chelatase"/>
</dbReference>
<name>A0A0E2HE46_9FIRM</name>
<accession>A0A0E2HE46</accession>
<feature type="compositionally biased region" description="Acidic residues" evidence="1">
    <location>
        <begin position="53"/>
        <end position="74"/>
    </location>
</feature>
<comment type="caution">
    <text evidence="3">The sequence shown here is derived from an EMBL/GenBank/DDBJ whole genome shotgun (WGS) entry which is preliminary data.</text>
</comment>
<feature type="compositionally biased region" description="Basic and acidic residues" evidence="1">
    <location>
        <begin position="30"/>
        <end position="39"/>
    </location>
</feature>
<dbReference type="HOGENOM" id="CLU_036584_0_0_9"/>
<dbReference type="Gene3D" id="3.40.50.1400">
    <property type="match status" value="2"/>
</dbReference>
<feature type="chain" id="PRO_5039508107" evidence="2">
    <location>
        <begin position="21"/>
        <end position="352"/>
    </location>
</feature>
<dbReference type="GO" id="GO:0019251">
    <property type="term" value="P:anaerobic cobalamin biosynthetic process"/>
    <property type="evidence" value="ECO:0007669"/>
    <property type="project" value="InterPro"/>
</dbReference>
<feature type="compositionally biased region" description="Basic and acidic residues" evidence="1">
    <location>
        <begin position="77"/>
        <end position="87"/>
    </location>
</feature>
<dbReference type="EMBL" id="AGYR01000012">
    <property type="protein sequence ID" value="ENZ17811.1"/>
    <property type="molecule type" value="Genomic_DNA"/>
</dbReference>
<keyword evidence="2" id="KW-0732">Signal</keyword>
<evidence type="ECO:0000313" key="3">
    <source>
        <dbReference type="EMBL" id="ENZ17811.1"/>
    </source>
</evidence>
<evidence type="ECO:0000256" key="2">
    <source>
        <dbReference type="SAM" id="SignalP"/>
    </source>
</evidence>
<reference evidence="3 4" key="1">
    <citation type="submission" date="2013-01" db="EMBL/GenBank/DDBJ databases">
        <title>The Genome Sequence of Clostridium clostridioforme 90A8.</title>
        <authorList>
            <consortium name="The Broad Institute Genome Sequencing Platform"/>
            <person name="Earl A."/>
            <person name="Ward D."/>
            <person name="Feldgarden M."/>
            <person name="Gevers D."/>
            <person name="Courvalin P."/>
            <person name="Lambert T."/>
            <person name="Walker B."/>
            <person name="Young S.K."/>
            <person name="Zeng Q."/>
            <person name="Gargeya S."/>
            <person name="Fitzgerald M."/>
            <person name="Haas B."/>
            <person name="Abouelleil A."/>
            <person name="Alvarado L."/>
            <person name="Arachchi H.M."/>
            <person name="Berlin A.M."/>
            <person name="Chapman S.B."/>
            <person name="Dewar J."/>
            <person name="Goldberg J."/>
            <person name="Griggs A."/>
            <person name="Gujja S."/>
            <person name="Hansen M."/>
            <person name="Howarth C."/>
            <person name="Imamovic A."/>
            <person name="Larimer J."/>
            <person name="McCowan C."/>
            <person name="Murphy C."/>
            <person name="Neiman D."/>
            <person name="Pearson M."/>
            <person name="Priest M."/>
            <person name="Roberts A."/>
            <person name="Saif S."/>
            <person name="Shea T."/>
            <person name="Sisk P."/>
            <person name="Sykes S."/>
            <person name="Wortman J."/>
            <person name="Nusbaum C."/>
            <person name="Birren B."/>
        </authorList>
    </citation>
    <scope>NUCLEOTIDE SEQUENCE [LARGE SCALE GENOMIC DNA]</scope>
    <source>
        <strain evidence="3 4">90A8</strain>
    </source>
</reference>
<dbReference type="GO" id="GO:0016852">
    <property type="term" value="F:sirohydrochlorin cobaltochelatase activity"/>
    <property type="evidence" value="ECO:0007669"/>
    <property type="project" value="InterPro"/>
</dbReference>
<protein>
    <submittedName>
        <fullName evidence="3">Sirohydrochlorin cobaltochelatase</fullName>
    </submittedName>
</protein>
<dbReference type="Pfam" id="PF06180">
    <property type="entry name" value="CbiK"/>
    <property type="match status" value="1"/>
</dbReference>
<dbReference type="RefSeq" id="WP_002584397.1">
    <property type="nucleotide sequence ID" value="NZ_KB851009.1"/>
</dbReference>
<dbReference type="GeneID" id="57961155"/>
<evidence type="ECO:0000256" key="1">
    <source>
        <dbReference type="SAM" id="MobiDB-lite"/>
    </source>
</evidence>
<dbReference type="Proteomes" id="UP000013085">
    <property type="component" value="Unassembled WGS sequence"/>
</dbReference>
<proteinExistence type="predicted"/>
<dbReference type="SUPFAM" id="SSF53800">
    <property type="entry name" value="Chelatase"/>
    <property type="match status" value="1"/>
</dbReference>
<feature type="signal peptide" evidence="2">
    <location>
        <begin position="1"/>
        <end position="20"/>
    </location>
</feature>
<dbReference type="PROSITE" id="PS51257">
    <property type="entry name" value="PROKAR_LIPOPROTEIN"/>
    <property type="match status" value="1"/>
</dbReference>
<evidence type="ECO:0000313" key="4">
    <source>
        <dbReference type="Proteomes" id="UP000013085"/>
    </source>
</evidence>
<dbReference type="AlphaFoldDB" id="A0A0E2HE46"/>
<gene>
    <name evidence="3" type="ORF">HMPREF1090_01360</name>
</gene>
<feature type="compositionally biased region" description="Low complexity" evidence="1">
    <location>
        <begin position="40"/>
        <end position="52"/>
    </location>
</feature>
<dbReference type="PATRIC" id="fig|999408.3.peg.1465"/>
<feature type="region of interest" description="Disordered" evidence="1">
    <location>
        <begin position="21"/>
        <end position="87"/>
    </location>
</feature>